<evidence type="ECO:0000313" key="2">
    <source>
        <dbReference type="EMBL" id="GET44509.1"/>
    </source>
</evidence>
<organism evidence="2 3">
    <name type="scientific">Microseira wollei NIES-4236</name>
    <dbReference type="NCBI Taxonomy" id="2530354"/>
    <lineage>
        <taxon>Bacteria</taxon>
        <taxon>Bacillati</taxon>
        <taxon>Cyanobacteriota</taxon>
        <taxon>Cyanophyceae</taxon>
        <taxon>Oscillatoriophycideae</taxon>
        <taxon>Aerosakkonematales</taxon>
        <taxon>Aerosakkonemataceae</taxon>
        <taxon>Microseira</taxon>
    </lineage>
</organism>
<keyword evidence="1" id="KW-1133">Transmembrane helix</keyword>
<dbReference type="RefSeq" id="WP_226594616.1">
    <property type="nucleotide sequence ID" value="NZ_BLAY01000383.1"/>
</dbReference>
<feature type="transmembrane region" description="Helical" evidence="1">
    <location>
        <begin position="9"/>
        <end position="29"/>
    </location>
</feature>
<dbReference type="EMBL" id="BLAY01000383">
    <property type="protein sequence ID" value="GET44509.1"/>
    <property type="molecule type" value="Genomic_DNA"/>
</dbReference>
<keyword evidence="3" id="KW-1185">Reference proteome</keyword>
<keyword evidence="1" id="KW-0812">Transmembrane</keyword>
<name>A0AAV3XPM6_9CYAN</name>
<protein>
    <submittedName>
        <fullName evidence="2">Uncharacterized protein</fullName>
    </submittedName>
</protein>
<evidence type="ECO:0000256" key="1">
    <source>
        <dbReference type="SAM" id="Phobius"/>
    </source>
</evidence>
<gene>
    <name evidence="2" type="ORF">MiSe_93390</name>
</gene>
<reference evidence="2" key="1">
    <citation type="submission" date="2019-10" db="EMBL/GenBank/DDBJ databases">
        <title>Draft genome sequece of Microseira wollei NIES-4236.</title>
        <authorList>
            <person name="Yamaguchi H."/>
            <person name="Suzuki S."/>
            <person name="Kawachi M."/>
        </authorList>
    </citation>
    <scope>NUCLEOTIDE SEQUENCE</scope>
    <source>
        <strain evidence="2">NIES-4236</strain>
    </source>
</reference>
<dbReference type="AlphaFoldDB" id="A0AAV3XPM6"/>
<evidence type="ECO:0000313" key="3">
    <source>
        <dbReference type="Proteomes" id="UP001050975"/>
    </source>
</evidence>
<keyword evidence="1" id="KW-0472">Membrane</keyword>
<accession>A0AAV3XPM6</accession>
<proteinExistence type="predicted"/>
<sequence>MSDLPIDPILYLMLSLHCVIGALAAMIAQNKGRSLNLWLPLGLVVGTPALIVALLIKRQD</sequence>
<feature type="transmembrane region" description="Helical" evidence="1">
    <location>
        <begin position="35"/>
        <end position="56"/>
    </location>
</feature>
<dbReference type="Proteomes" id="UP001050975">
    <property type="component" value="Unassembled WGS sequence"/>
</dbReference>
<comment type="caution">
    <text evidence="2">The sequence shown here is derived from an EMBL/GenBank/DDBJ whole genome shotgun (WGS) entry which is preliminary data.</text>
</comment>